<evidence type="ECO:0000256" key="4">
    <source>
        <dbReference type="ARBA" id="ARBA00022723"/>
    </source>
</evidence>
<feature type="region of interest" description="Disordered" evidence="14">
    <location>
        <begin position="74"/>
        <end position="109"/>
    </location>
</feature>
<feature type="region of interest" description="Disordered" evidence="14">
    <location>
        <begin position="1"/>
        <end position="39"/>
    </location>
</feature>
<keyword evidence="13 16" id="KW-0326">Glycosidase</keyword>
<evidence type="ECO:0000256" key="9">
    <source>
        <dbReference type="ARBA" id="ARBA00048605"/>
    </source>
</evidence>
<evidence type="ECO:0000256" key="5">
    <source>
        <dbReference type="ARBA" id="ARBA00022801"/>
    </source>
</evidence>
<gene>
    <name evidence="16" type="ORF">BDZ90DRAFT_228997</name>
</gene>
<dbReference type="GeneID" id="37026695"/>
<comment type="catalytic activity">
    <reaction evidence="9">
        <text>N(4)-(alpha-D-Man-(1-&gt;2)-alpha-D-Man-(1-&gt;2)-alpha-D-Man-(1-&gt;3)-[alpha-D-Man-(1-&gt;2)-alpha-D-Man-(1-&gt;3)-[alpha-D-Man-(1-&gt;2)-alpha-D-Man-(1-&gt;6)]-alpha-D-Man-(1-&gt;6)]-beta-D-Man-(1-&gt;4)-beta-D-GlcNAc-(1-&gt;4)-beta-D-GlcNAc)-L-asparaginyl-[protein] (N-glucan mannose isomer 9A1,2,3B1,2,3) + 4 H2O = N(4)-(alpha-D-Man-(1-&gt;3)-[alpha-D-Man-(1-&gt;3)-[alpha-D-Man-(1-&gt;6)]-alpha-D-Man-(1-&gt;6)]-beta-D-Man-(1-&gt;4)-beta-D-GlcNAc-(1-&gt;4)-beta-D-GlcNAc)-L-asparaginyl-[protein] (N-glucan mannose isomer 5A1,2) + 4 beta-D-mannose</text>
        <dbReference type="Rhea" id="RHEA:56008"/>
        <dbReference type="Rhea" id="RHEA-COMP:14356"/>
        <dbReference type="Rhea" id="RHEA-COMP:14367"/>
        <dbReference type="ChEBI" id="CHEBI:15377"/>
        <dbReference type="ChEBI" id="CHEBI:28563"/>
        <dbReference type="ChEBI" id="CHEBI:59087"/>
        <dbReference type="ChEBI" id="CHEBI:139493"/>
        <dbReference type="EC" id="3.2.1.113"/>
    </reaction>
</comment>
<dbReference type="GO" id="GO:0004571">
    <property type="term" value="F:mannosyl-oligosaccharide 1,2-alpha-mannosidase activity"/>
    <property type="evidence" value="ECO:0007669"/>
    <property type="project" value="UniProtKB-EC"/>
</dbReference>
<evidence type="ECO:0000256" key="6">
    <source>
        <dbReference type="ARBA" id="ARBA00022837"/>
    </source>
</evidence>
<evidence type="ECO:0000256" key="12">
    <source>
        <dbReference type="PIRSR" id="PIRSR601382-3"/>
    </source>
</evidence>
<feature type="compositionally biased region" description="Low complexity" evidence="14">
    <location>
        <begin position="74"/>
        <end position="88"/>
    </location>
</feature>
<evidence type="ECO:0000256" key="3">
    <source>
        <dbReference type="ARBA" id="ARBA00007658"/>
    </source>
</evidence>
<dbReference type="InterPro" id="IPR036026">
    <property type="entry name" value="Seven-hairpin_glycosidases"/>
</dbReference>
<dbReference type="GO" id="GO:0005783">
    <property type="term" value="C:endoplasmic reticulum"/>
    <property type="evidence" value="ECO:0007669"/>
    <property type="project" value="TreeGrafter"/>
</dbReference>
<dbReference type="InterPro" id="IPR012341">
    <property type="entry name" value="6hp_glycosidase-like_sf"/>
</dbReference>
<dbReference type="Proteomes" id="UP000245884">
    <property type="component" value="Unassembled WGS sequence"/>
</dbReference>
<dbReference type="PANTHER" id="PTHR11742:SF55">
    <property type="entry name" value="ENDOPLASMIC RETICULUM MANNOSYL-OLIGOSACCHARIDE 1,2-ALPHA-MANNOSIDASE"/>
    <property type="match status" value="1"/>
</dbReference>
<evidence type="ECO:0000256" key="2">
    <source>
        <dbReference type="ARBA" id="ARBA00004922"/>
    </source>
</evidence>
<keyword evidence="4 11" id="KW-0479">Metal-binding</keyword>
<keyword evidence="7 12" id="KW-1015">Disulfide bond</keyword>
<dbReference type="PRINTS" id="PR00747">
    <property type="entry name" value="GLYHDRLASE47"/>
</dbReference>
<dbReference type="SUPFAM" id="SSF48225">
    <property type="entry name" value="Seven-hairpin glycosidases"/>
    <property type="match status" value="1"/>
</dbReference>
<feature type="disulfide bond" evidence="12">
    <location>
        <begin position="475"/>
        <end position="524"/>
    </location>
</feature>
<feature type="active site" description="Proton donor" evidence="10">
    <location>
        <position position="242"/>
    </location>
</feature>
<organism evidence="16 17">
    <name type="scientific">Jaminaea rosea</name>
    <dbReference type="NCBI Taxonomy" id="1569628"/>
    <lineage>
        <taxon>Eukaryota</taxon>
        <taxon>Fungi</taxon>
        <taxon>Dikarya</taxon>
        <taxon>Basidiomycota</taxon>
        <taxon>Ustilaginomycotina</taxon>
        <taxon>Exobasidiomycetes</taxon>
        <taxon>Microstromatales</taxon>
        <taxon>Microstromatales incertae sedis</taxon>
        <taxon>Jaminaea</taxon>
    </lineage>
</organism>
<evidence type="ECO:0000256" key="10">
    <source>
        <dbReference type="PIRSR" id="PIRSR601382-1"/>
    </source>
</evidence>
<evidence type="ECO:0000256" key="7">
    <source>
        <dbReference type="ARBA" id="ARBA00023157"/>
    </source>
</evidence>
<accession>A0A316V069</accession>
<dbReference type="OrthoDB" id="8118055at2759"/>
<feature type="active site" description="Proton donor" evidence="10">
    <location>
        <position position="538"/>
    </location>
</feature>
<keyword evidence="15" id="KW-0812">Transmembrane</keyword>
<protein>
    <recommendedName>
        <fullName evidence="13">alpha-1,2-Mannosidase</fullName>
        <ecNumber evidence="13">3.2.1.-</ecNumber>
    </recommendedName>
</protein>
<dbReference type="EC" id="3.2.1.-" evidence="13"/>
<dbReference type="GO" id="GO:0005975">
    <property type="term" value="P:carbohydrate metabolic process"/>
    <property type="evidence" value="ECO:0007669"/>
    <property type="project" value="InterPro"/>
</dbReference>
<comment type="catalytic activity">
    <reaction evidence="8">
        <text>N(4)-(alpha-D-Man-(1-&gt;2)-alpha-D-Man-(1-&gt;2)-alpha-D-Man-(1-&gt;3)-[alpha-D-Man-(1-&gt;3)-[alpha-D-Man-(1-&gt;2)-alpha-D-Man-(1-&gt;6)]-alpha-D-Man-(1-&gt;6)]-beta-D-Man-(1-&gt;4)-beta-D-GlcNAc-(1-&gt;4)-beta-D-GlcNAc)-L-asparaginyl-[protein] (N-glucan mannose isomer 8A1,2,3B1,3) + 3 H2O = N(4)-(alpha-D-Man-(1-&gt;3)-[alpha-D-Man-(1-&gt;3)-[alpha-D-Man-(1-&gt;6)]-alpha-D-Man-(1-&gt;6)]-beta-D-Man-(1-&gt;4)-beta-D-GlcNAc-(1-&gt;4)-beta-D-GlcNAc)-L-asparaginyl-[protein] (N-glucan mannose isomer 5A1,2) + 3 beta-D-mannose</text>
        <dbReference type="Rhea" id="RHEA:56028"/>
        <dbReference type="Rhea" id="RHEA-COMP:14358"/>
        <dbReference type="Rhea" id="RHEA-COMP:14367"/>
        <dbReference type="ChEBI" id="CHEBI:15377"/>
        <dbReference type="ChEBI" id="CHEBI:28563"/>
        <dbReference type="ChEBI" id="CHEBI:59087"/>
        <dbReference type="ChEBI" id="CHEBI:60628"/>
        <dbReference type="EC" id="3.2.1.113"/>
    </reaction>
</comment>
<feature type="compositionally biased region" description="Low complexity" evidence="14">
    <location>
        <begin position="26"/>
        <end position="37"/>
    </location>
</feature>
<dbReference type="GO" id="GO:0016020">
    <property type="term" value="C:membrane"/>
    <property type="evidence" value="ECO:0007669"/>
    <property type="project" value="InterPro"/>
</dbReference>
<dbReference type="PANTHER" id="PTHR11742">
    <property type="entry name" value="MANNOSYL-OLIGOSACCHARIDE ALPHA-1,2-MANNOSIDASE-RELATED"/>
    <property type="match status" value="1"/>
</dbReference>
<comment type="similarity">
    <text evidence="3 13">Belongs to the glycosyl hydrolase 47 family.</text>
</comment>
<sequence length="683" mass="76644">MPPRKRNVAAASTAASDDGEKKEGVAAASATTAPSPTQQRQQLPAFVRYFLVFTAIACFAFVAYDQYPQWSQTAQSFSPAAPPSSGQSGKHRQEQPQASPDADRAAKLQEERKKVMEQMKEEFEQWTPKPALPFFVPPKDLPSKPVKGADVPKRDAVKKAFQSSWAAYVDEAWGADEYHPISHTGSNLSVDGGIGYTIVDSLDSLLILGEQDEYRRARDWVKTNLAGGLQKWERHGRYNVFETVIRTLGGLLSAHAFCSERPSNLPDTTSPFHHLCDPGDADMYLDTASHLANQLHPAFDTPTGIPKREVDFYSGDAFADEDSNGAASLAEATTVQLEFKYLSFRNSDPSLWKLAERPLQAVRTATRSGTQDGLLPILLSFDSGLFYLSPIRLGSRGDSYYEYLIKQYVQTNRSEQVYRDMFDRSVSGIKKHLVKQSTASAPPYLFTAEIIPQMRMQGQERPAFQLLPKQDHLVCFLPAAMMLGAHEYGAPSVWPELDEEATAMGKPTVREEDWAVGHELLRGCMATYQGTHTGLSPEIAHWRTMMDPQHAEEDWYIKQSKDGEPLIDARNILRPETVESLYVAFHLSGDSIYREWGWEVFQAFEKHCKLENGAYAGIKDVDPDDLEEVEHEDKMETFWLSETLKYLYLLFDDQATLPLDKWVLNTEAHPLPIFAPTQETGVV</sequence>
<feature type="binding site" evidence="11">
    <location>
        <position position="666"/>
    </location>
    <ligand>
        <name>Ca(2+)</name>
        <dbReference type="ChEBI" id="CHEBI:29108"/>
    </ligand>
</feature>
<feature type="transmembrane region" description="Helical" evidence="15">
    <location>
        <begin position="46"/>
        <end position="64"/>
    </location>
</feature>
<evidence type="ECO:0000256" key="1">
    <source>
        <dbReference type="ARBA" id="ARBA00001913"/>
    </source>
</evidence>
<keyword evidence="15" id="KW-1133">Transmembrane helix</keyword>
<evidence type="ECO:0000256" key="11">
    <source>
        <dbReference type="PIRSR" id="PIRSR601382-2"/>
    </source>
</evidence>
<dbReference type="RefSeq" id="XP_025364563.1">
    <property type="nucleotide sequence ID" value="XM_025504872.1"/>
</dbReference>
<keyword evidence="15" id="KW-0472">Membrane</keyword>
<evidence type="ECO:0000256" key="15">
    <source>
        <dbReference type="SAM" id="Phobius"/>
    </source>
</evidence>
<dbReference type="GO" id="GO:0036503">
    <property type="term" value="P:ERAD pathway"/>
    <property type="evidence" value="ECO:0007669"/>
    <property type="project" value="UniProtKB-ARBA"/>
</dbReference>
<comment type="pathway">
    <text evidence="2">Protein modification; protein glycosylation.</text>
</comment>
<proteinExistence type="inferred from homology"/>
<evidence type="ECO:0000256" key="13">
    <source>
        <dbReference type="RuleBase" id="RU361193"/>
    </source>
</evidence>
<feature type="active site" evidence="10">
    <location>
        <position position="398"/>
    </location>
</feature>
<keyword evidence="5 13" id="KW-0378">Hydrolase</keyword>
<keyword evidence="6 11" id="KW-0106">Calcium</keyword>
<feature type="active site" evidence="10">
    <location>
        <position position="576"/>
    </location>
</feature>
<keyword evidence="17" id="KW-1185">Reference proteome</keyword>
<dbReference type="Gene3D" id="1.50.10.10">
    <property type="match status" value="1"/>
</dbReference>
<dbReference type="EMBL" id="KZ819662">
    <property type="protein sequence ID" value="PWN29951.1"/>
    <property type="molecule type" value="Genomic_DNA"/>
</dbReference>
<reference evidence="16 17" key="1">
    <citation type="journal article" date="2018" name="Mol. Biol. Evol.">
        <title>Broad Genomic Sampling Reveals a Smut Pathogenic Ancestry of the Fungal Clade Ustilaginomycotina.</title>
        <authorList>
            <person name="Kijpornyongpan T."/>
            <person name="Mondo S.J."/>
            <person name="Barry K."/>
            <person name="Sandor L."/>
            <person name="Lee J."/>
            <person name="Lipzen A."/>
            <person name="Pangilinan J."/>
            <person name="LaButti K."/>
            <person name="Hainaut M."/>
            <person name="Henrissat B."/>
            <person name="Grigoriev I.V."/>
            <person name="Spatafora J.W."/>
            <person name="Aime M.C."/>
        </authorList>
    </citation>
    <scope>NUCLEOTIDE SEQUENCE [LARGE SCALE GENOMIC DNA]</scope>
    <source>
        <strain evidence="16 17">MCA 5214</strain>
    </source>
</reference>
<dbReference type="AlphaFoldDB" id="A0A316V069"/>
<evidence type="ECO:0000313" key="17">
    <source>
        <dbReference type="Proteomes" id="UP000245884"/>
    </source>
</evidence>
<dbReference type="STRING" id="1569628.A0A316V069"/>
<comment type="cofactor">
    <cofactor evidence="1 11">
        <name>Ca(2+)</name>
        <dbReference type="ChEBI" id="CHEBI:29108"/>
    </cofactor>
</comment>
<dbReference type="InterPro" id="IPR001382">
    <property type="entry name" value="Glyco_hydro_47"/>
</dbReference>
<dbReference type="Pfam" id="PF01532">
    <property type="entry name" value="Glyco_hydro_47"/>
    <property type="match status" value="1"/>
</dbReference>
<evidence type="ECO:0000256" key="14">
    <source>
        <dbReference type="SAM" id="MobiDB-lite"/>
    </source>
</evidence>
<evidence type="ECO:0000256" key="8">
    <source>
        <dbReference type="ARBA" id="ARBA00047669"/>
    </source>
</evidence>
<name>A0A316V069_9BASI</name>
<dbReference type="InterPro" id="IPR050749">
    <property type="entry name" value="Glycosyl_Hydrolase_47"/>
</dbReference>
<evidence type="ECO:0000313" key="16">
    <source>
        <dbReference type="EMBL" id="PWN29951.1"/>
    </source>
</evidence>
<dbReference type="GO" id="GO:0005509">
    <property type="term" value="F:calcium ion binding"/>
    <property type="evidence" value="ECO:0007669"/>
    <property type="project" value="InterPro"/>
</dbReference>